<dbReference type="EMBL" id="NBNE01002338">
    <property type="protein sequence ID" value="OWZ10765.1"/>
    <property type="molecule type" value="Genomic_DNA"/>
</dbReference>
<sequence length="138" mass="15568">MALETSSEPCTKKYKTNDDNMKIHAYVNHIVKSASEAQTRAKPTPNLTSHSFRHGGAQHANGDATLSAQWAFDRGSWNMMSMNKTFAYFDSGTREQARDIANLLFQTRICVEDLSKRLNDRVREIVTASLIQIFAEVL</sequence>
<dbReference type="GO" id="GO:0015074">
    <property type="term" value="P:DNA integration"/>
    <property type="evidence" value="ECO:0007669"/>
    <property type="project" value="InterPro"/>
</dbReference>
<evidence type="ECO:0000313" key="2">
    <source>
        <dbReference type="EMBL" id="OWZ10765.1"/>
    </source>
</evidence>
<accession>A0A225VZK6</accession>
<evidence type="ECO:0000256" key="1">
    <source>
        <dbReference type="SAM" id="MobiDB-lite"/>
    </source>
</evidence>
<dbReference type="OrthoDB" id="79176at2759"/>
<dbReference type="InterPro" id="IPR013762">
    <property type="entry name" value="Integrase-like_cat_sf"/>
</dbReference>
<protein>
    <submittedName>
        <fullName evidence="2">Uncharacterized protein</fullName>
    </submittedName>
</protein>
<name>A0A225VZK6_9STRA</name>
<dbReference type="GO" id="GO:0006310">
    <property type="term" value="P:DNA recombination"/>
    <property type="evidence" value="ECO:0007669"/>
    <property type="project" value="InterPro"/>
</dbReference>
<dbReference type="Proteomes" id="UP000198211">
    <property type="component" value="Unassembled WGS sequence"/>
</dbReference>
<dbReference type="GO" id="GO:0003677">
    <property type="term" value="F:DNA binding"/>
    <property type="evidence" value="ECO:0007669"/>
    <property type="project" value="InterPro"/>
</dbReference>
<gene>
    <name evidence="2" type="ORF">PHMEG_00016327</name>
</gene>
<dbReference type="AlphaFoldDB" id="A0A225VZK6"/>
<evidence type="ECO:0000313" key="3">
    <source>
        <dbReference type="Proteomes" id="UP000198211"/>
    </source>
</evidence>
<proteinExistence type="predicted"/>
<dbReference type="Gene3D" id="1.10.443.10">
    <property type="entry name" value="Intergrase catalytic core"/>
    <property type="match status" value="1"/>
</dbReference>
<organism evidence="2 3">
    <name type="scientific">Phytophthora megakarya</name>
    <dbReference type="NCBI Taxonomy" id="4795"/>
    <lineage>
        <taxon>Eukaryota</taxon>
        <taxon>Sar</taxon>
        <taxon>Stramenopiles</taxon>
        <taxon>Oomycota</taxon>
        <taxon>Peronosporomycetes</taxon>
        <taxon>Peronosporales</taxon>
        <taxon>Peronosporaceae</taxon>
        <taxon>Phytophthora</taxon>
    </lineage>
</organism>
<dbReference type="STRING" id="4795.A0A225VZK6"/>
<keyword evidence="3" id="KW-1185">Reference proteome</keyword>
<reference evidence="3" key="1">
    <citation type="submission" date="2017-03" db="EMBL/GenBank/DDBJ databases">
        <title>Phytopthora megakarya and P. palmivora, two closely related causual agents of cacao black pod achieved similar genome size and gene model numbers by different mechanisms.</title>
        <authorList>
            <person name="Ali S."/>
            <person name="Shao J."/>
            <person name="Larry D.J."/>
            <person name="Kronmiller B."/>
            <person name="Shen D."/>
            <person name="Strem M.D."/>
            <person name="Melnick R.L."/>
            <person name="Guiltinan M.J."/>
            <person name="Tyler B.M."/>
            <person name="Meinhardt L.W."/>
            <person name="Bailey B.A."/>
        </authorList>
    </citation>
    <scope>NUCLEOTIDE SEQUENCE [LARGE SCALE GENOMIC DNA]</scope>
    <source>
        <strain evidence="3">zdho120</strain>
    </source>
</reference>
<comment type="caution">
    <text evidence="2">The sequence shown here is derived from an EMBL/GenBank/DDBJ whole genome shotgun (WGS) entry which is preliminary data.</text>
</comment>
<feature type="region of interest" description="Disordered" evidence="1">
    <location>
        <begin position="35"/>
        <end position="58"/>
    </location>
</feature>